<reference evidence="5 6" key="1">
    <citation type="journal article" date="2019" name="Int. J. Syst. Evol. Microbiol.">
        <title>The Global Catalogue of Microorganisms (GCM) 10K type strain sequencing project: providing services to taxonomists for standard genome sequencing and annotation.</title>
        <authorList>
            <consortium name="The Broad Institute Genomics Platform"/>
            <consortium name="The Broad Institute Genome Sequencing Center for Infectious Disease"/>
            <person name="Wu L."/>
            <person name="Ma J."/>
        </authorList>
    </citation>
    <scope>NUCLEOTIDE SEQUENCE [LARGE SCALE GENOMIC DNA]</scope>
    <source>
        <strain evidence="5 6">JCM 17504</strain>
    </source>
</reference>
<evidence type="ECO:0000256" key="3">
    <source>
        <dbReference type="ARBA" id="ARBA00022898"/>
    </source>
</evidence>
<keyword evidence="6" id="KW-1185">Reference proteome</keyword>
<evidence type="ECO:0000313" key="6">
    <source>
        <dbReference type="Proteomes" id="UP001501729"/>
    </source>
</evidence>
<dbReference type="Proteomes" id="UP001501729">
    <property type="component" value="Unassembled WGS sequence"/>
</dbReference>
<comment type="caution">
    <text evidence="5">The sequence shown here is derived from an EMBL/GenBank/DDBJ whole genome shotgun (WGS) entry which is preliminary data.</text>
</comment>
<dbReference type="InterPro" id="IPR015421">
    <property type="entry name" value="PyrdxlP-dep_Trfase_major"/>
</dbReference>
<comment type="pathway">
    <text evidence="4">Cofactor biosynthesis; NAD(+) biosynthesis; quinolinate from L-kynurenine: step 2/3.</text>
</comment>
<dbReference type="Gene3D" id="3.90.1150.10">
    <property type="entry name" value="Aspartate Aminotransferase, domain 1"/>
    <property type="match status" value="1"/>
</dbReference>
<name>A0AAV3UPV9_9EURY</name>
<comment type="cofactor">
    <cofactor evidence="4">
        <name>pyridoxal 5'-phosphate</name>
        <dbReference type="ChEBI" id="CHEBI:597326"/>
    </cofactor>
</comment>
<dbReference type="AlphaFoldDB" id="A0AAV3UPV9"/>
<dbReference type="InterPro" id="IPR015422">
    <property type="entry name" value="PyrdxlP-dep_Trfase_small"/>
</dbReference>
<dbReference type="RefSeq" id="WP_227778576.1">
    <property type="nucleotide sequence ID" value="NZ_BAABKX010000024.1"/>
</dbReference>
<comment type="subunit">
    <text evidence="4">Homodimer.</text>
</comment>
<evidence type="ECO:0000256" key="1">
    <source>
        <dbReference type="ARBA" id="ARBA00022642"/>
    </source>
</evidence>
<accession>A0AAV3UPV9</accession>
<dbReference type="GO" id="GO:0009435">
    <property type="term" value="P:NAD+ biosynthetic process"/>
    <property type="evidence" value="ECO:0007669"/>
    <property type="project" value="InterPro"/>
</dbReference>
<dbReference type="NCBIfam" id="TIGR01814">
    <property type="entry name" value="kynureninase"/>
    <property type="match status" value="1"/>
</dbReference>
<sequence>MDDDFELGREHAQRRDDAANVTLRDRFYLPDDLYLDGNSLGPLSTDAEDNIHHVLDEWRELGIRGWTEADPAWFHYGERLGERLAPMVGAREDEVVVANSTTINIHTLVGTFLDRCGREGRGQKVVVNDLDFPTDHYAIRSQLRIRGLDPNDYLIVVESQDGRTVREEDIAAALDIYDDVGIVFMPSVLYRSGQLLNIESITDIAHDHDAYAGFDLAHSVGAIPHSLAENEVDFAVWCHYKYLNAGPGAIAGLYVHRDYHGETPALAGWWGHEKETQFEMRTTYTPAHSAGAWQTGTIPVLSAAPLLGVLNIVDDVGIEQLREQSVALTDYLMYLVDERLPECSVGTPRKPDERGGHVAVEHEEAYRLTEALKERGVVGDFRPPNVVRLCPSPLYVGFEDVWNAVEHVRELIDEREYEQFEGRDGGVT</sequence>
<dbReference type="GO" id="GO:0019441">
    <property type="term" value="P:L-tryptophan catabolic process to kynurenine"/>
    <property type="evidence" value="ECO:0007669"/>
    <property type="project" value="TreeGrafter"/>
</dbReference>
<dbReference type="PIRSF" id="PIRSF038800">
    <property type="entry name" value="KYNU"/>
    <property type="match status" value="1"/>
</dbReference>
<gene>
    <name evidence="5" type="primary">kynU</name>
    <name evidence="5" type="ORF">GCM10025751_51000</name>
</gene>
<comment type="catalytic activity">
    <reaction evidence="4">
        <text>L-kynurenine + H2O = anthranilate + L-alanine + H(+)</text>
        <dbReference type="Rhea" id="RHEA:16813"/>
        <dbReference type="ChEBI" id="CHEBI:15377"/>
        <dbReference type="ChEBI" id="CHEBI:15378"/>
        <dbReference type="ChEBI" id="CHEBI:16567"/>
        <dbReference type="ChEBI" id="CHEBI:57959"/>
        <dbReference type="ChEBI" id="CHEBI:57972"/>
        <dbReference type="EC" id="3.7.1.3"/>
    </reaction>
</comment>
<comment type="pathway">
    <text evidence="4">Amino-acid degradation; L-kynurenine degradation; L-alanine and anthranilate from L-kynurenine: step 1/1.</text>
</comment>
<dbReference type="InterPro" id="IPR010111">
    <property type="entry name" value="Kynureninase"/>
</dbReference>
<dbReference type="EC" id="3.7.1.3" evidence="4"/>
<keyword evidence="3 4" id="KW-0663">Pyridoxal phosphate</keyword>
<keyword evidence="2 4" id="KW-0378">Hydrolase</keyword>
<comment type="similarity">
    <text evidence="4">Belongs to the kynureninase family.</text>
</comment>
<dbReference type="SUPFAM" id="SSF53383">
    <property type="entry name" value="PLP-dependent transferases"/>
    <property type="match status" value="1"/>
</dbReference>
<evidence type="ECO:0000256" key="2">
    <source>
        <dbReference type="ARBA" id="ARBA00022801"/>
    </source>
</evidence>
<dbReference type="GO" id="GO:0005737">
    <property type="term" value="C:cytoplasm"/>
    <property type="evidence" value="ECO:0007669"/>
    <property type="project" value="InterPro"/>
</dbReference>
<comment type="function">
    <text evidence="4">Catalyzes the cleavage of L-kynurenine (L-Kyn) and L-3-hydroxykynurenine (L-3OHKyn) into anthranilic acid (AA) and 3-hydroxyanthranilic acid (3-OHAA), respectively.</text>
</comment>
<keyword evidence="1 4" id="KW-0662">Pyridine nucleotide biosynthesis</keyword>
<evidence type="ECO:0000256" key="4">
    <source>
        <dbReference type="PIRNR" id="PIRNR038800"/>
    </source>
</evidence>
<protein>
    <recommendedName>
        <fullName evidence="4">Kynureninase</fullName>
        <ecNumber evidence="4">3.7.1.3</ecNumber>
    </recommendedName>
</protein>
<dbReference type="PANTHER" id="PTHR14084">
    <property type="entry name" value="KYNURENINASE"/>
    <property type="match status" value="1"/>
</dbReference>
<organism evidence="5 6">
    <name type="scientific">Haladaptatus pallidirubidus</name>
    <dbReference type="NCBI Taxonomy" id="1008152"/>
    <lineage>
        <taxon>Archaea</taxon>
        <taxon>Methanobacteriati</taxon>
        <taxon>Methanobacteriota</taxon>
        <taxon>Stenosarchaea group</taxon>
        <taxon>Halobacteria</taxon>
        <taxon>Halobacteriales</taxon>
        <taxon>Haladaptataceae</taxon>
        <taxon>Haladaptatus</taxon>
    </lineage>
</organism>
<dbReference type="GO" id="GO:0043420">
    <property type="term" value="P:anthranilate metabolic process"/>
    <property type="evidence" value="ECO:0007669"/>
    <property type="project" value="TreeGrafter"/>
</dbReference>
<dbReference type="EMBL" id="BAABKX010000024">
    <property type="protein sequence ID" value="GAA5063026.1"/>
    <property type="molecule type" value="Genomic_DNA"/>
</dbReference>
<dbReference type="Gene3D" id="3.40.640.10">
    <property type="entry name" value="Type I PLP-dependent aspartate aminotransferase-like (Major domain)"/>
    <property type="match status" value="1"/>
</dbReference>
<dbReference type="GO" id="GO:0030429">
    <property type="term" value="F:kynureninase activity"/>
    <property type="evidence" value="ECO:0007669"/>
    <property type="project" value="UniProtKB-EC"/>
</dbReference>
<dbReference type="GO" id="GO:0030170">
    <property type="term" value="F:pyridoxal phosphate binding"/>
    <property type="evidence" value="ECO:0007669"/>
    <property type="project" value="InterPro"/>
</dbReference>
<comment type="catalytic activity">
    <reaction evidence="4">
        <text>3-hydroxy-L-kynurenine + H2O = 3-hydroxyanthranilate + L-alanine + H(+)</text>
        <dbReference type="Rhea" id="RHEA:25143"/>
        <dbReference type="ChEBI" id="CHEBI:15377"/>
        <dbReference type="ChEBI" id="CHEBI:15378"/>
        <dbReference type="ChEBI" id="CHEBI:36559"/>
        <dbReference type="ChEBI" id="CHEBI:57972"/>
        <dbReference type="ChEBI" id="CHEBI:58125"/>
        <dbReference type="EC" id="3.7.1.3"/>
    </reaction>
</comment>
<evidence type="ECO:0000313" key="5">
    <source>
        <dbReference type="EMBL" id="GAA5063026.1"/>
    </source>
</evidence>
<dbReference type="PANTHER" id="PTHR14084:SF0">
    <property type="entry name" value="KYNURENINASE"/>
    <property type="match status" value="1"/>
</dbReference>
<dbReference type="HAMAP" id="MF_01970">
    <property type="entry name" value="Kynureninase"/>
    <property type="match status" value="1"/>
</dbReference>
<proteinExistence type="inferred from homology"/>
<dbReference type="GeneID" id="68617143"/>
<dbReference type="InterPro" id="IPR015424">
    <property type="entry name" value="PyrdxlP-dep_Trfase"/>
</dbReference>
<dbReference type="Pfam" id="PF22580">
    <property type="entry name" value="KYNU_C"/>
    <property type="match status" value="1"/>
</dbReference>